<gene>
    <name evidence="3" type="ORF">ACLA_057240</name>
</gene>
<dbReference type="RefSeq" id="XP_001276494.1">
    <property type="nucleotide sequence ID" value="XM_001276493.1"/>
</dbReference>
<keyword evidence="4" id="KW-1185">Reference proteome</keyword>
<dbReference type="AlphaFoldDB" id="A1C3S8"/>
<evidence type="ECO:0000256" key="1">
    <source>
        <dbReference type="SAM" id="MobiDB-lite"/>
    </source>
</evidence>
<evidence type="ECO:0000313" key="3">
    <source>
        <dbReference type="EMBL" id="EAW15068.1"/>
    </source>
</evidence>
<keyword evidence="2" id="KW-0472">Membrane</keyword>
<proteinExistence type="predicted"/>
<accession>A1C3S8</accession>
<keyword evidence="2" id="KW-0812">Transmembrane</keyword>
<feature type="transmembrane region" description="Helical" evidence="2">
    <location>
        <begin position="41"/>
        <end position="60"/>
    </location>
</feature>
<evidence type="ECO:0000256" key="2">
    <source>
        <dbReference type="SAM" id="Phobius"/>
    </source>
</evidence>
<dbReference type="Proteomes" id="UP000006701">
    <property type="component" value="Unassembled WGS sequence"/>
</dbReference>
<evidence type="ECO:0000313" key="4">
    <source>
        <dbReference type="Proteomes" id="UP000006701"/>
    </source>
</evidence>
<feature type="region of interest" description="Disordered" evidence="1">
    <location>
        <begin position="73"/>
        <end position="95"/>
    </location>
</feature>
<dbReference type="VEuPathDB" id="FungiDB:ACLA_057240"/>
<name>A1C3S8_ASPCL</name>
<dbReference type="EMBL" id="DS026990">
    <property type="protein sequence ID" value="EAW15068.1"/>
    <property type="molecule type" value="Genomic_DNA"/>
</dbReference>
<dbReference type="STRING" id="344612.A1C3S8"/>
<protein>
    <submittedName>
        <fullName evidence="3">Uncharacterized protein</fullName>
    </submittedName>
</protein>
<dbReference type="OMA" id="TAFHLWS"/>
<dbReference type="OrthoDB" id="8062037at2759"/>
<reference evidence="3 4" key="1">
    <citation type="journal article" date="2008" name="PLoS Genet.">
        <title>Genomic islands in the pathogenic filamentous fungus Aspergillus fumigatus.</title>
        <authorList>
            <person name="Fedorova N.D."/>
            <person name="Khaldi N."/>
            <person name="Joardar V.S."/>
            <person name="Maiti R."/>
            <person name="Amedeo P."/>
            <person name="Anderson M.J."/>
            <person name="Crabtree J."/>
            <person name="Silva J.C."/>
            <person name="Badger J.H."/>
            <person name="Albarraq A."/>
            <person name="Angiuoli S."/>
            <person name="Bussey H."/>
            <person name="Bowyer P."/>
            <person name="Cotty P.J."/>
            <person name="Dyer P.S."/>
            <person name="Egan A."/>
            <person name="Galens K."/>
            <person name="Fraser-Liggett C.M."/>
            <person name="Haas B.J."/>
            <person name="Inman J.M."/>
            <person name="Kent R."/>
            <person name="Lemieux S."/>
            <person name="Malavazi I."/>
            <person name="Orvis J."/>
            <person name="Roemer T."/>
            <person name="Ronning C.M."/>
            <person name="Sundaram J.P."/>
            <person name="Sutton G."/>
            <person name="Turner G."/>
            <person name="Venter J.C."/>
            <person name="White O.R."/>
            <person name="Whitty B.R."/>
            <person name="Youngman P."/>
            <person name="Wolfe K.H."/>
            <person name="Goldman G.H."/>
            <person name="Wortman J.R."/>
            <person name="Jiang B."/>
            <person name="Denning D.W."/>
            <person name="Nierman W.C."/>
        </authorList>
    </citation>
    <scope>NUCLEOTIDE SEQUENCE [LARGE SCALE GENOMIC DNA]</scope>
    <source>
        <strain evidence="4">ATCC 1007 / CBS 513.65 / DSM 816 / NCTC 3887 / NRRL 1</strain>
    </source>
</reference>
<dbReference type="HOGENOM" id="CLU_052209_0_0_1"/>
<dbReference type="KEGG" id="act:ACLA_057240"/>
<organism evidence="3 4">
    <name type="scientific">Aspergillus clavatus (strain ATCC 1007 / CBS 513.65 / DSM 816 / NCTC 3887 / NRRL 1 / QM 1276 / 107)</name>
    <dbReference type="NCBI Taxonomy" id="344612"/>
    <lineage>
        <taxon>Eukaryota</taxon>
        <taxon>Fungi</taxon>
        <taxon>Dikarya</taxon>
        <taxon>Ascomycota</taxon>
        <taxon>Pezizomycotina</taxon>
        <taxon>Eurotiomycetes</taxon>
        <taxon>Eurotiomycetidae</taxon>
        <taxon>Eurotiales</taxon>
        <taxon>Aspergillaceae</taxon>
        <taxon>Aspergillus</taxon>
        <taxon>Aspergillus subgen. Fumigati</taxon>
    </lineage>
</organism>
<keyword evidence="2" id="KW-1133">Transmembrane helix</keyword>
<sequence>MLRTKPQLLNLRISNHIIRHRSRSIATSHHVKFKRPWVKNFVTTCILYGAAFQLWGLFVFGQFDETLEKIEEPPNATSNQKVAEDQRGSYGSLSSTNDLTATESFFFPMGWPHLRDGDFYGALDPEWREFMKISRDGERLQTLRVLREAAGSVVLSRLLGGPLLVTGSWLIQHFPSRAPPEYTLSGFVNGMFLFVVLFCSHTARLELGDTGISWTTRSISSEAGDRIRRCMQPLLVARAIWDTYLILIRRRLFSAKSYDSDQNPSAKSLAEKNLKMPGSDGFTQLLKPQPRPSLSPEYHESIPQKSNPWLRPPSILTSLQWLPQLKCDSNSDLYVASLAFKWRLNDYYARELRTPRRGAFYFVGPVGLKGPNGFCRVEVRGEYDPSASRWTNVSMQLKDLNLYNQKPLGGRCQ</sequence>
<dbReference type="GeneID" id="4708896"/>
<feature type="region of interest" description="Disordered" evidence="1">
    <location>
        <begin position="281"/>
        <end position="304"/>
    </location>
</feature>
<dbReference type="eggNOG" id="ENOG502S3UT">
    <property type="taxonomic scope" value="Eukaryota"/>
</dbReference>